<organism evidence="2 3">
    <name type="scientific">Lactuca sativa</name>
    <name type="common">Garden lettuce</name>
    <dbReference type="NCBI Taxonomy" id="4236"/>
    <lineage>
        <taxon>Eukaryota</taxon>
        <taxon>Viridiplantae</taxon>
        <taxon>Streptophyta</taxon>
        <taxon>Embryophyta</taxon>
        <taxon>Tracheophyta</taxon>
        <taxon>Spermatophyta</taxon>
        <taxon>Magnoliopsida</taxon>
        <taxon>eudicotyledons</taxon>
        <taxon>Gunneridae</taxon>
        <taxon>Pentapetalae</taxon>
        <taxon>asterids</taxon>
        <taxon>campanulids</taxon>
        <taxon>Asterales</taxon>
        <taxon>Asteraceae</taxon>
        <taxon>Cichorioideae</taxon>
        <taxon>Cichorieae</taxon>
        <taxon>Lactucinae</taxon>
        <taxon>Lactuca</taxon>
    </lineage>
</organism>
<dbReference type="PANTHER" id="PTHR34835">
    <property type="entry name" value="OS07G0283600 PROTEIN-RELATED"/>
    <property type="match status" value="1"/>
</dbReference>
<accession>A0A9R1XXN8</accession>
<evidence type="ECO:0000313" key="3">
    <source>
        <dbReference type="Proteomes" id="UP000235145"/>
    </source>
</evidence>
<dbReference type="PANTHER" id="PTHR34835:SF90">
    <property type="entry name" value="AMINOTRANSFERASE-LIKE PLANT MOBILE DOMAIN-CONTAINING PROTEIN"/>
    <property type="match status" value="1"/>
</dbReference>
<evidence type="ECO:0000256" key="1">
    <source>
        <dbReference type="SAM" id="MobiDB-lite"/>
    </source>
</evidence>
<dbReference type="EMBL" id="NBSK02000001">
    <property type="protein sequence ID" value="KAJ0225062.1"/>
    <property type="molecule type" value="Genomic_DNA"/>
</dbReference>
<feature type="compositionally biased region" description="Basic and acidic residues" evidence="1">
    <location>
        <begin position="209"/>
        <end position="226"/>
    </location>
</feature>
<comment type="caution">
    <text evidence="2">The sequence shown here is derived from an EMBL/GenBank/DDBJ whole genome shotgun (WGS) entry which is preliminary data.</text>
</comment>
<feature type="region of interest" description="Disordered" evidence="1">
    <location>
        <begin position="167"/>
        <end position="226"/>
    </location>
</feature>
<dbReference type="Proteomes" id="UP000235145">
    <property type="component" value="Unassembled WGS sequence"/>
</dbReference>
<name>A0A9R1XXN8_LACSA</name>
<proteinExistence type="predicted"/>
<feature type="compositionally biased region" description="Basic and acidic residues" evidence="1">
    <location>
        <begin position="176"/>
        <end position="188"/>
    </location>
</feature>
<reference evidence="2 3" key="1">
    <citation type="journal article" date="2017" name="Nat. Commun.">
        <title>Genome assembly with in vitro proximity ligation data and whole-genome triplication in lettuce.</title>
        <authorList>
            <person name="Reyes-Chin-Wo S."/>
            <person name="Wang Z."/>
            <person name="Yang X."/>
            <person name="Kozik A."/>
            <person name="Arikit S."/>
            <person name="Song C."/>
            <person name="Xia L."/>
            <person name="Froenicke L."/>
            <person name="Lavelle D.O."/>
            <person name="Truco M.J."/>
            <person name="Xia R."/>
            <person name="Zhu S."/>
            <person name="Xu C."/>
            <person name="Xu H."/>
            <person name="Xu X."/>
            <person name="Cox K."/>
            <person name="Korf I."/>
            <person name="Meyers B.C."/>
            <person name="Michelmore R.W."/>
        </authorList>
    </citation>
    <scope>NUCLEOTIDE SEQUENCE [LARGE SCALE GENOMIC DNA]</scope>
    <source>
        <strain evidence="3">cv. Salinas</strain>
        <tissue evidence="2">Seedlings</tissue>
    </source>
</reference>
<gene>
    <name evidence="2" type="ORF">LSAT_V11C100036460</name>
</gene>
<evidence type="ECO:0000313" key="2">
    <source>
        <dbReference type="EMBL" id="KAJ0225062.1"/>
    </source>
</evidence>
<sequence length="226" mass="26157">MKITDIPFKLRFYILQKFDSERLVIDVEGKELKATPQFGHDMLGIPNGGTILTQLDQWPKDDTSYDEWKQHFTKGAIIRLNAIKKVNVHTTKVDFNFKLNFLVLFFNTFYLEDSDSDKDEDDSVEFPEKEILWIFKGKMTNMIVEEKTESTTFFEFLSNETGVEGINLTPAIGQKTNDEKENEDKEGNGEEDNDNDGSQPEVDYLFDSNEAKNEGIKNDRDNNKKK</sequence>
<keyword evidence="3" id="KW-1185">Reference proteome</keyword>
<dbReference type="AlphaFoldDB" id="A0A9R1XXN8"/>
<protein>
    <submittedName>
        <fullName evidence="2">Uncharacterized protein</fullName>
    </submittedName>
</protein>